<feature type="non-terminal residue" evidence="1">
    <location>
        <position position="28"/>
    </location>
</feature>
<sequence>MTLRVNRTSGVFIHICGNAKPGMCSSSA</sequence>
<accession>A0A392W3D6</accession>
<proteinExistence type="predicted"/>
<evidence type="ECO:0000313" key="1">
    <source>
        <dbReference type="EMBL" id="MCI95138.1"/>
    </source>
</evidence>
<protein>
    <submittedName>
        <fullName evidence="1">Uncharacterized protein</fullName>
    </submittedName>
</protein>
<evidence type="ECO:0000313" key="2">
    <source>
        <dbReference type="Proteomes" id="UP000265520"/>
    </source>
</evidence>
<organism evidence="1 2">
    <name type="scientific">Trifolium medium</name>
    <dbReference type="NCBI Taxonomy" id="97028"/>
    <lineage>
        <taxon>Eukaryota</taxon>
        <taxon>Viridiplantae</taxon>
        <taxon>Streptophyta</taxon>
        <taxon>Embryophyta</taxon>
        <taxon>Tracheophyta</taxon>
        <taxon>Spermatophyta</taxon>
        <taxon>Magnoliopsida</taxon>
        <taxon>eudicotyledons</taxon>
        <taxon>Gunneridae</taxon>
        <taxon>Pentapetalae</taxon>
        <taxon>rosids</taxon>
        <taxon>fabids</taxon>
        <taxon>Fabales</taxon>
        <taxon>Fabaceae</taxon>
        <taxon>Papilionoideae</taxon>
        <taxon>50 kb inversion clade</taxon>
        <taxon>NPAAA clade</taxon>
        <taxon>Hologalegina</taxon>
        <taxon>IRL clade</taxon>
        <taxon>Trifolieae</taxon>
        <taxon>Trifolium</taxon>
    </lineage>
</organism>
<name>A0A392W3D6_9FABA</name>
<dbReference type="AlphaFoldDB" id="A0A392W3D6"/>
<dbReference type="EMBL" id="LXQA011377096">
    <property type="protein sequence ID" value="MCI95138.1"/>
    <property type="molecule type" value="Genomic_DNA"/>
</dbReference>
<reference evidence="1 2" key="1">
    <citation type="journal article" date="2018" name="Front. Plant Sci.">
        <title>Red Clover (Trifolium pratense) and Zigzag Clover (T. medium) - A Picture of Genomic Similarities and Differences.</title>
        <authorList>
            <person name="Dluhosova J."/>
            <person name="Istvanek J."/>
            <person name="Nedelnik J."/>
            <person name="Repkova J."/>
        </authorList>
    </citation>
    <scope>NUCLEOTIDE SEQUENCE [LARGE SCALE GENOMIC DNA]</scope>
    <source>
        <strain evidence="2">cv. 10/8</strain>
        <tissue evidence="1">Leaf</tissue>
    </source>
</reference>
<comment type="caution">
    <text evidence="1">The sequence shown here is derived from an EMBL/GenBank/DDBJ whole genome shotgun (WGS) entry which is preliminary data.</text>
</comment>
<dbReference type="Proteomes" id="UP000265520">
    <property type="component" value="Unassembled WGS sequence"/>
</dbReference>
<keyword evidence="2" id="KW-1185">Reference proteome</keyword>